<organism evidence="1 2">
    <name type="scientific">Lactobacillus johnsonii</name>
    <dbReference type="NCBI Taxonomy" id="33959"/>
    <lineage>
        <taxon>Bacteria</taxon>
        <taxon>Bacillati</taxon>
        <taxon>Bacillota</taxon>
        <taxon>Bacilli</taxon>
        <taxon>Lactobacillales</taxon>
        <taxon>Lactobacillaceae</taxon>
        <taxon>Lactobacillus</taxon>
    </lineage>
</organism>
<gene>
    <name evidence="1" type="ORF">NSA17_05355</name>
</gene>
<dbReference type="EMBL" id="JANKAU010000004">
    <property type="protein sequence ID" value="MCR1914850.1"/>
    <property type="molecule type" value="Genomic_DNA"/>
</dbReference>
<evidence type="ECO:0000313" key="2">
    <source>
        <dbReference type="Proteomes" id="UP001206357"/>
    </source>
</evidence>
<sequence>MKNIETVVDLQDLQSIPMKDHKATANDNHFASSLSCGCSAFH</sequence>
<dbReference type="AlphaFoldDB" id="A0AAW5M3B0"/>
<evidence type="ECO:0000313" key="1">
    <source>
        <dbReference type="EMBL" id="MCR1914850.1"/>
    </source>
</evidence>
<reference evidence="1" key="1">
    <citation type="submission" date="2022-07" db="EMBL/GenBank/DDBJ databases">
        <title>Enhanced cultured diversity of the mouse gut microbiota enables custom-made synthetic communities.</title>
        <authorList>
            <person name="Afrizal A."/>
        </authorList>
    </citation>
    <scope>NUCLEOTIDE SEQUENCE</scope>
    <source>
        <strain evidence="1">DSM 100219</strain>
    </source>
</reference>
<protein>
    <recommendedName>
        <fullName evidence="3">Lantibiotic</fullName>
    </recommendedName>
</protein>
<name>A0AAW5M3B0_LACJH</name>
<proteinExistence type="predicted"/>
<accession>A0AAW5M3B0</accession>
<evidence type="ECO:0008006" key="3">
    <source>
        <dbReference type="Google" id="ProtNLM"/>
    </source>
</evidence>
<comment type="caution">
    <text evidence="1">The sequence shown here is derived from an EMBL/GenBank/DDBJ whole genome shotgun (WGS) entry which is preliminary data.</text>
</comment>
<dbReference type="RefSeq" id="WP_257578787.1">
    <property type="nucleotide sequence ID" value="NZ_CP032680.1"/>
</dbReference>
<dbReference type="Proteomes" id="UP001206357">
    <property type="component" value="Unassembled WGS sequence"/>
</dbReference>